<feature type="compositionally biased region" description="Basic and acidic residues" evidence="1">
    <location>
        <begin position="435"/>
        <end position="449"/>
    </location>
</feature>
<evidence type="ECO:0000256" key="1">
    <source>
        <dbReference type="SAM" id="MobiDB-lite"/>
    </source>
</evidence>
<dbReference type="Proteomes" id="UP001324427">
    <property type="component" value="Unassembled WGS sequence"/>
</dbReference>
<keyword evidence="3" id="KW-1185">Reference proteome</keyword>
<dbReference type="EMBL" id="JAVFHQ010000012">
    <property type="protein sequence ID" value="KAK4547227.1"/>
    <property type="molecule type" value="Genomic_DNA"/>
</dbReference>
<dbReference type="AlphaFoldDB" id="A0AAV9JP90"/>
<evidence type="ECO:0000313" key="3">
    <source>
        <dbReference type="Proteomes" id="UP001324427"/>
    </source>
</evidence>
<feature type="region of interest" description="Disordered" evidence="1">
    <location>
        <begin position="592"/>
        <end position="614"/>
    </location>
</feature>
<gene>
    <name evidence="2" type="ORF">LTR36_001449</name>
</gene>
<protein>
    <submittedName>
        <fullName evidence="2">Uncharacterized protein</fullName>
    </submittedName>
</protein>
<accession>A0AAV9JP90</accession>
<feature type="compositionally biased region" description="Basic residues" evidence="1">
    <location>
        <begin position="1"/>
        <end position="11"/>
    </location>
</feature>
<evidence type="ECO:0000313" key="2">
    <source>
        <dbReference type="EMBL" id="KAK4547227.1"/>
    </source>
</evidence>
<feature type="compositionally biased region" description="Polar residues" evidence="1">
    <location>
        <begin position="306"/>
        <end position="322"/>
    </location>
</feature>
<feature type="compositionally biased region" description="Polar residues" evidence="1">
    <location>
        <begin position="141"/>
        <end position="156"/>
    </location>
</feature>
<feature type="region of interest" description="Disordered" evidence="1">
    <location>
        <begin position="107"/>
        <end position="221"/>
    </location>
</feature>
<feature type="region of interest" description="Disordered" evidence="1">
    <location>
        <begin position="306"/>
        <end position="380"/>
    </location>
</feature>
<feature type="region of interest" description="Disordered" evidence="1">
    <location>
        <begin position="1"/>
        <end position="88"/>
    </location>
</feature>
<feature type="compositionally biased region" description="Polar residues" evidence="1">
    <location>
        <begin position="38"/>
        <end position="52"/>
    </location>
</feature>
<feature type="compositionally biased region" description="Acidic residues" evidence="1">
    <location>
        <begin position="272"/>
        <end position="281"/>
    </location>
</feature>
<reference evidence="2 3" key="1">
    <citation type="submission" date="2021-11" db="EMBL/GenBank/DDBJ databases">
        <title>Black yeast isolated from Biological Soil Crust.</title>
        <authorList>
            <person name="Kurbessoian T."/>
        </authorList>
    </citation>
    <scope>NUCLEOTIDE SEQUENCE [LARGE SCALE GENOMIC DNA]</scope>
    <source>
        <strain evidence="2 3">CCFEE 5522</strain>
    </source>
</reference>
<feature type="compositionally biased region" description="Basic and acidic residues" evidence="1">
    <location>
        <begin position="157"/>
        <end position="172"/>
    </location>
</feature>
<feature type="region of interest" description="Disordered" evidence="1">
    <location>
        <begin position="263"/>
        <end position="292"/>
    </location>
</feature>
<sequence>MSQRSTTHRRMQSPTRMDVLSTMLNADMQQVEKVPSVKGQSPRDSLSPLDQSFQDEEVNGKSVAPPRHASPASSNAGTREAQQHPQQELHGHITFLEHGQTHAAATPTVSTRNDDAAAAAKQACSPRSSPLILRPHRPTDLSLTRSNGLTSTSTCELKQRIGDGHTGTDSRATRTQVPRTTKPPKRLPKTLIPAPLPIVMGNSHSSEAPEPAGPAADNASLTSVVRKPLRVLRKSSANMFSKRIDSKSPLPRPLTATSILVTQHQHHNDGASCDDDDDDNSPLDPFTDPAHAAREPVILHSASTISMTGTDGQPLSASTTLKQHGGRRDSTSPYQATVDDADSDPDEAPPPVPAHRSSALSPTLPAPSPLPEDSPHKYGLRDRVDTPELAQEEVPPPDINVMKARRRSSGLEIFNEAKSLQSAQSFLNGLSTSRRRAESTHNRGTHESSRPQSRPGSRAPSTRPPSAMHLHANTSNTHIHASAYTPQPPHATPPAAAAADLDGRRLGHNFKPTGFAYSRALNPTQLQCYRQHARLLRSKNRLAPVECAVCHMDDDQEHWTCSWCAVRMCRYCRKGFAEGGVMALRARVREAETGGAGEGSEEGEEGAVRGVWFG</sequence>
<name>A0AAV9JP90_9PEZI</name>
<comment type="caution">
    <text evidence="2">The sequence shown here is derived from an EMBL/GenBank/DDBJ whole genome shotgun (WGS) entry which is preliminary data.</text>
</comment>
<organism evidence="2 3">
    <name type="scientific">Oleoguttula mirabilis</name>
    <dbReference type="NCBI Taxonomy" id="1507867"/>
    <lineage>
        <taxon>Eukaryota</taxon>
        <taxon>Fungi</taxon>
        <taxon>Dikarya</taxon>
        <taxon>Ascomycota</taxon>
        <taxon>Pezizomycotina</taxon>
        <taxon>Dothideomycetes</taxon>
        <taxon>Dothideomycetidae</taxon>
        <taxon>Mycosphaerellales</taxon>
        <taxon>Teratosphaeriaceae</taxon>
        <taxon>Oleoguttula</taxon>
    </lineage>
</organism>
<feature type="region of interest" description="Disordered" evidence="1">
    <location>
        <begin position="430"/>
        <end position="470"/>
    </location>
</feature>
<proteinExistence type="predicted"/>